<evidence type="ECO:0000313" key="3">
    <source>
        <dbReference type="Proteomes" id="UP000585474"/>
    </source>
</evidence>
<organism evidence="2 3">
    <name type="scientific">Actinidia rufa</name>
    <dbReference type="NCBI Taxonomy" id="165716"/>
    <lineage>
        <taxon>Eukaryota</taxon>
        <taxon>Viridiplantae</taxon>
        <taxon>Streptophyta</taxon>
        <taxon>Embryophyta</taxon>
        <taxon>Tracheophyta</taxon>
        <taxon>Spermatophyta</taxon>
        <taxon>Magnoliopsida</taxon>
        <taxon>eudicotyledons</taxon>
        <taxon>Gunneridae</taxon>
        <taxon>Pentapetalae</taxon>
        <taxon>asterids</taxon>
        <taxon>Ericales</taxon>
        <taxon>Actinidiaceae</taxon>
        <taxon>Actinidia</taxon>
    </lineage>
</organism>
<protein>
    <submittedName>
        <fullName evidence="2">Uncharacterized protein</fullName>
    </submittedName>
</protein>
<name>A0A7J0G4Y6_9ERIC</name>
<accession>A0A7J0G4Y6</accession>
<evidence type="ECO:0000256" key="1">
    <source>
        <dbReference type="SAM" id="MobiDB-lite"/>
    </source>
</evidence>
<dbReference type="EMBL" id="BJWL01000018">
    <property type="protein sequence ID" value="GFZ05836.1"/>
    <property type="molecule type" value="Genomic_DNA"/>
</dbReference>
<gene>
    <name evidence="2" type="ORF">Acr_18g0000060</name>
</gene>
<evidence type="ECO:0000313" key="2">
    <source>
        <dbReference type="EMBL" id="GFZ05836.1"/>
    </source>
</evidence>
<dbReference type="AlphaFoldDB" id="A0A7J0G4Y6"/>
<dbReference type="Proteomes" id="UP000585474">
    <property type="component" value="Unassembled WGS sequence"/>
</dbReference>
<sequence>MIRPRTKHASNDPRGEDTNPVEPDMEFQPWGISIDSTEGEEEEGGEKETSHHAIETEGYSSAQQFQLQWQEEDPIREEHPMQEEHPMHERHPVHEGPSSQEGPPGRFLKYFGKLNATMEQMEQR</sequence>
<keyword evidence="3" id="KW-1185">Reference proteome</keyword>
<feature type="compositionally biased region" description="Polar residues" evidence="1">
    <location>
        <begin position="58"/>
        <end position="69"/>
    </location>
</feature>
<reference evidence="2 3" key="1">
    <citation type="submission" date="2019-07" db="EMBL/GenBank/DDBJ databases">
        <title>De Novo Assembly of kiwifruit Actinidia rufa.</title>
        <authorList>
            <person name="Sugita-Konishi S."/>
            <person name="Sato K."/>
            <person name="Mori E."/>
            <person name="Abe Y."/>
            <person name="Kisaki G."/>
            <person name="Hamano K."/>
            <person name="Suezawa K."/>
            <person name="Otani M."/>
            <person name="Fukuda T."/>
            <person name="Manabe T."/>
            <person name="Gomi K."/>
            <person name="Tabuchi M."/>
            <person name="Akimitsu K."/>
            <person name="Kataoka I."/>
        </authorList>
    </citation>
    <scope>NUCLEOTIDE SEQUENCE [LARGE SCALE GENOMIC DNA]</scope>
    <source>
        <strain evidence="3">cv. Fuchu</strain>
    </source>
</reference>
<feature type="compositionally biased region" description="Basic and acidic residues" evidence="1">
    <location>
        <begin position="76"/>
        <end position="94"/>
    </location>
</feature>
<proteinExistence type="predicted"/>
<feature type="compositionally biased region" description="Basic and acidic residues" evidence="1">
    <location>
        <begin position="46"/>
        <end position="55"/>
    </location>
</feature>
<feature type="region of interest" description="Disordered" evidence="1">
    <location>
        <begin position="1"/>
        <end position="108"/>
    </location>
</feature>
<comment type="caution">
    <text evidence="2">The sequence shown here is derived from an EMBL/GenBank/DDBJ whole genome shotgun (WGS) entry which is preliminary data.</text>
</comment>